<reference evidence="1 2" key="1">
    <citation type="submission" date="2024-04" db="EMBL/GenBank/DDBJ databases">
        <title>Phyllosticta paracitricarpa is synonymous to the EU quarantine fungus P. citricarpa based on phylogenomic analyses.</title>
        <authorList>
            <consortium name="Lawrence Berkeley National Laboratory"/>
            <person name="Van Ingen-Buijs V.A."/>
            <person name="Van Westerhoven A.C."/>
            <person name="Haridas S."/>
            <person name="Skiadas P."/>
            <person name="Martin F."/>
            <person name="Groenewald J.Z."/>
            <person name="Crous P.W."/>
            <person name="Seidl M.F."/>
        </authorList>
    </citation>
    <scope>NUCLEOTIDE SEQUENCE [LARGE SCALE GENOMIC DNA]</scope>
    <source>
        <strain evidence="1 2">CBS 123374</strain>
    </source>
</reference>
<dbReference type="Proteomes" id="UP001492380">
    <property type="component" value="Unassembled WGS sequence"/>
</dbReference>
<accession>A0ABR1YXE1</accession>
<gene>
    <name evidence="1" type="ORF">HDK90DRAFT_195582</name>
</gene>
<organism evidence="1 2">
    <name type="scientific">Phyllosticta capitalensis</name>
    <dbReference type="NCBI Taxonomy" id="121624"/>
    <lineage>
        <taxon>Eukaryota</taxon>
        <taxon>Fungi</taxon>
        <taxon>Dikarya</taxon>
        <taxon>Ascomycota</taxon>
        <taxon>Pezizomycotina</taxon>
        <taxon>Dothideomycetes</taxon>
        <taxon>Dothideomycetes incertae sedis</taxon>
        <taxon>Botryosphaeriales</taxon>
        <taxon>Phyllostictaceae</taxon>
        <taxon>Phyllosticta</taxon>
    </lineage>
</organism>
<sequence>MVFFRCGLVAVHGVAFSTLSLRSSSHISNFMNLQVLHSSRYARWVHGSCTAAAGKFASCTSFDWTHAVFTTGVKVSHFFGRQGPAHFIKPLLSLDAYMEREGRRGPGPAARYFWARQCRTEGGRVLLSYNLSTYPSRWTGRWMGSSRGLLDGSCRRRRLPNLEN</sequence>
<protein>
    <recommendedName>
        <fullName evidence="3">Secreted protein</fullName>
    </recommendedName>
</protein>
<evidence type="ECO:0000313" key="2">
    <source>
        <dbReference type="Proteomes" id="UP001492380"/>
    </source>
</evidence>
<evidence type="ECO:0000313" key="1">
    <source>
        <dbReference type="EMBL" id="KAK8240787.1"/>
    </source>
</evidence>
<evidence type="ECO:0008006" key="3">
    <source>
        <dbReference type="Google" id="ProtNLM"/>
    </source>
</evidence>
<proteinExistence type="predicted"/>
<comment type="caution">
    <text evidence="1">The sequence shown here is derived from an EMBL/GenBank/DDBJ whole genome shotgun (WGS) entry which is preliminary data.</text>
</comment>
<name>A0ABR1YXE1_9PEZI</name>
<dbReference type="EMBL" id="JBBWRZ010000003">
    <property type="protein sequence ID" value="KAK8240787.1"/>
    <property type="molecule type" value="Genomic_DNA"/>
</dbReference>
<keyword evidence="2" id="KW-1185">Reference proteome</keyword>